<gene>
    <name evidence="2" type="ORF">X797_007542</name>
</gene>
<accession>A0A014P844</accession>
<dbReference type="AlphaFoldDB" id="A0A014P844"/>
<name>A0A014P844_9HYPO</name>
<reference evidence="2 3" key="1">
    <citation type="submission" date="2014-02" db="EMBL/GenBank/DDBJ databases">
        <title>The genome sequence of the entomopathogenic fungus Metarhizium robertsii ARSEF 2575.</title>
        <authorList>
            <person name="Giuliano Garisto Donzelli B."/>
            <person name="Roe B.A."/>
            <person name="Macmil S.L."/>
            <person name="Krasnoff S.B."/>
            <person name="Gibson D.M."/>
        </authorList>
    </citation>
    <scope>NUCLEOTIDE SEQUENCE [LARGE SCALE GENOMIC DNA]</scope>
    <source>
        <strain evidence="2 3">ARSEF 2575</strain>
    </source>
</reference>
<keyword evidence="1" id="KW-0732">Signal</keyword>
<protein>
    <submittedName>
        <fullName evidence="2">Uncharacterized protein</fullName>
    </submittedName>
</protein>
<dbReference type="Proteomes" id="UP000030151">
    <property type="component" value="Unassembled WGS sequence"/>
</dbReference>
<proteinExistence type="predicted"/>
<evidence type="ECO:0000256" key="1">
    <source>
        <dbReference type="SAM" id="SignalP"/>
    </source>
</evidence>
<comment type="caution">
    <text evidence="2">The sequence shown here is derived from an EMBL/GenBank/DDBJ whole genome shotgun (WGS) entry which is preliminary data.</text>
</comment>
<organism evidence="2 3">
    <name type="scientific">Metarhizium robertsii</name>
    <dbReference type="NCBI Taxonomy" id="568076"/>
    <lineage>
        <taxon>Eukaryota</taxon>
        <taxon>Fungi</taxon>
        <taxon>Dikarya</taxon>
        <taxon>Ascomycota</taxon>
        <taxon>Pezizomycotina</taxon>
        <taxon>Sordariomycetes</taxon>
        <taxon>Hypocreomycetidae</taxon>
        <taxon>Hypocreales</taxon>
        <taxon>Clavicipitaceae</taxon>
        <taxon>Metarhizium</taxon>
    </lineage>
</organism>
<evidence type="ECO:0000313" key="2">
    <source>
        <dbReference type="EMBL" id="EXU99406.1"/>
    </source>
</evidence>
<sequence length="103" mass="11216">MVAKTSILLAFATAALAAPQFFKYENEEVLVSVKVPEEETKPSTQAAVVINVMSGSDDPAVWPNCRKNGMKCKLNVSCCSGYCSWSQGYKCADRGNDKEEESL</sequence>
<dbReference type="eggNOG" id="ENOG502T755">
    <property type="taxonomic scope" value="Eukaryota"/>
</dbReference>
<feature type="chain" id="PRO_5001473267" evidence="1">
    <location>
        <begin position="18"/>
        <end position="103"/>
    </location>
</feature>
<dbReference type="EMBL" id="JELW01000019">
    <property type="protein sequence ID" value="EXU99406.1"/>
    <property type="molecule type" value="Genomic_DNA"/>
</dbReference>
<feature type="signal peptide" evidence="1">
    <location>
        <begin position="1"/>
        <end position="17"/>
    </location>
</feature>
<dbReference type="OrthoDB" id="4941037at2759"/>
<evidence type="ECO:0000313" key="3">
    <source>
        <dbReference type="Proteomes" id="UP000030151"/>
    </source>
</evidence>
<dbReference type="HOGENOM" id="CLU_2264346_0_0_1"/>